<accession>A0AAV3YHN5</accession>
<proteinExistence type="predicted"/>
<evidence type="ECO:0000313" key="2">
    <source>
        <dbReference type="Proteomes" id="UP000735302"/>
    </source>
</evidence>
<evidence type="ECO:0000313" key="1">
    <source>
        <dbReference type="EMBL" id="GFN82244.1"/>
    </source>
</evidence>
<dbReference type="Proteomes" id="UP000735302">
    <property type="component" value="Unassembled WGS sequence"/>
</dbReference>
<dbReference type="EMBL" id="BLXT01000976">
    <property type="protein sequence ID" value="GFN82244.1"/>
    <property type="molecule type" value="Genomic_DNA"/>
</dbReference>
<organism evidence="1 2">
    <name type="scientific">Plakobranchus ocellatus</name>
    <dbReference type="NCBI Taxonomy" id="259542"/>
    <lineage>
        <taxon>Eukaryota</taxon>
        <taxon>Metazoa</taxon>
        <taxon>Spiralia</taxon>
        <taxon>Lophotrochozoa</taxon>
        <taxon>Mollusca</taxon>
        <taxon>Gastropoda</taxon>
        <taxon>Heterobranchia</taxon>
        <taxon>Euthyneura</taxon>
        <taxon>Panpulmonata</taxon>
        <taxon>Sacoglossa</taxon>
        <taxon>Placobranchoidea</taxon>
        <taxon>Plakobranchidae</taxon>
        <taxon>Plakobranchus</taxon>
    </lineage>
</organism>
<sequence length="91" mass="10088">MEATEVCKQEDRCIRSSQCAFREAWSACCSPETKISGLVCGEQLLLSLTCQLSINNVWCQYYQKVGFYITMICDIDTSSNGTLEAATATII</sequence>
<dbReference type="AlphaFoldDB" id="A0AAV3YHN5"/>
<keyword evidence="2" id="KW-1185">Reference proteome</keyword>
<reference evidence="1 2" key="1">
    <citation type="journal article" date="2021" name="Elife">
        <title>Chloroplast acquisition without the gene transfer in kleptoplastic sea slugs, Plakobranchus ocellatus.</title>
        <authorList>
            <person name="Maeda T."/>
            <person name="Takahashi S."/>
            <person name="Yoshida T."/>
            <person name="Shimamura S."/>
            <person name="Takaki Y."/>
            <person name="Nagai Y."/>
            <person name="Toyoda A."/>
            <person name="Suzuki Y."/>
            <person name="Arimoto A."/>
            <person name="Ishii H."/>
            <person name="Satoh N."/>
            <person name="Nishiyama T."/>
            <person name="Hasebe M."/>
            <person name="Maruyama T."/>
            <person name="Minagawa J."/>
            <person name="Obokata J."/>
            <person name="Shigenobu S."/>
        </authorList>
    </citation>
    <scope>NUCLEOTIDE SEQUENCE [LARGE SCALE GENOMIC DNA]</scope>
</reference>
<protein>
    <submittedName>
        <fullName evidence="1">Uncharacterized protein</fullName>
    </submittedName>
</protein>
<gene>
    <name evidence="1" type="ORF">PoB_000875000</name>
</gene>
<name>A0AAV3YHN5_9GAST</name>
<comment type="caution">
    <text evidence="1">The sequence shown here is derived from an EMBL/GenBank/DDBJ whole genome shotgun (WGS) entry which is preliminary data.</text>
</comment>